<dbReference type="Gene3D" id="3.30.479.10">
    <property type="entry name" value="6-pyruvoyl tetrahydropterin synthase/QueD"/>
    <property type="match status" value="1"/>
</dbReference>
<sequence length="86" mass="9754">MYHIKEAFYTLQGEGAHCEALLNAQRPPNVSWVTLTLSAETIDDAAFGYSHGLKRHLGNCQRIAHGHRSRLEICQRGQRVPQLEQQ</sequence>
<dbReference type="Proteomes" id="UP000588806">
    <property type="component" value="Unassembled WGS sequence"/>
</dbReference>
<comment type="caution">
    <text evidence="1">The sequence shown here is derived from an EMBL/GenBank/DDBJ whole genome shotgun (WGS) entry which is preliminary data.</text>
</comment>
<dbReference type="InterPro" id="IPR038418">
    <property type="entry name" value="6-PTP_synth/QueD_sf"/>
</dbReference>
<gene>
    <name evidence="1" type="ORF">HLB35_10885</name>
</gene>
<proteinExistence type="predicted"/>
<keyword evidence="2" id="KW-1185">Reference proteome</keyword>
<dbReference type="AlphaFoldDB" id="A0A7Y3TZ54"/>
<dbReference type="RefSeq" id="WP_171702599.1">
    <property type="nucleotide sequence ID" value="NZ_JABFHI010000004.1"/>
</dbReference>
<protein>
    <recommendedName>
        <fullName evidence="3">6-carboxy-5,6,7,8-tetrahydropterin synthase</fullName>
    </recommendedName>
</protein>
<organism evidence="1 2">
    <name type="scientific">Vreelandella azerica</name>
    <dbReference type="NCBI Taxonomy" id="2732867"/>
    <lineage>
        <taxon>Bacteria</taxon>
        <taxon>Pseudomonadati</taxon>
        <taxon>Pseudomonadota</taxon>
        <taxon>Gammaproteobacteria</taxon>
        <taxon>Oceanospirillales</taxon>
        <taxon>Halomonadaceae</taxon>
        <taxon>Vreelandella</taxon>
    </lineage>
</organism>
<dbReference type="SUPFAM" id="SSF55620">
    <property type="entry name" value="Tetrahydrobiopterin biosynthesis enzymes-like"/>
    <property type="match status" value="1"/>
</dbReference>
<reference evidence="1 2" key="1">
    <citation type="submission" date="2020-05" db="EMBL/GenBank/DDBJ databases">
        <authorList>
            <person name="Ruan W."/>
            <person name="Jeon C.O."/>
            <person name="Chun B.H."/>
        </authorList>
    </citation>
    <scope>NUCLEOTIDE SEQUENCE [LARGE SCALE GENOMIC DNA]</scope>
    <source>
        <strain evidence="1 2">TBZ9</strain>
    </source>
</reference>
<accession>A0A7Y3TZ54</accession>
<evidence type="ECO:0000313" key="2">
    <source>
        <dbReference type="Proteomes" id="UP000588806"/>
    </source>
</evidence>
<evidence type="ECO:0008006" key="3">
    <source>
        <dbReference type="Google" id="ProtNLM"/>
    </source>
</evidence>
<name>A0A7Y3TZ54_9GAMM</name>
<dbReference type="EMBL" id="JABFHI010000004">
    <property type="protein sequence ID" value="NOG32137.1"/>
    <property type="molecule type" value="Genomic_DNA"/>
</dbReference>
<reference evidence="1 2" key="2">
    <citation type="submission" date="2020-06" db="EMBL/GenBank/DDBJ databases">
        <title>Halomonas songnenensis sp. nov., a moderately halophilic bacterium isolated from saline and alkaline soils.</title>
        <authorList>
            <person name="Jiang J."/>
            <person name="Pan Y."/>
        </authorList>
    </citation>
    <scope>NUCLEOTIDE SEQUENCE [LARGE SCALE GENOMIC DNA]</scope>
    <source>
        <strain evidence="1 2">TBZ9</strain>
    </source>
</reference>
<evidence type="ECO:0000313" key="1">
    <source>
        <dbReference type="EMBL" id="NOG32137.1"/>
    </source>
</evidence>